<comment type="caution">
    <text evidence="2">The sequence shown here is derived from an EMBL/GenBank/DDBJ whole genome shotgun (WGS) entry which is preliminary data.</text>
</comment>
<proteinExistence type="predicted"/>
<dbReference type="RefSeq" id="WP_057657606.1">
    <property type="nucleotide sequence ID" value="NZ_LDJL01000005.1"/>
</dbReference>
<reference evidence="2 3" key="1">
    <citation type="submission" date="2015-05" db="EMBL/GenBank/DDBJ databases">
        <title>Genome sequencing and analysis of members of genus Stenotrophomonas.</title>
        <authorList>
            <person name="Patil P.P."/>
            <person name="Midha S."/>
            <person name="Patil P.B."/>
        </authorList>
    </citation>
    <scope>NUCLEOTIDE SEQUENCE [LARGE SCALE GENOMIC DNA]</scope>
    <source>
        <strain evidence="2 3">DSM 21858</strain>
    </source>
</reference>
<evidence type="ECO:0000313" key="2">
    <source>
        <dbReference type="EMBL" id="KRG70523.1"/>
    </source>
</evidence>
<protein>
    <submittedName>
        <fullName evidence="2">Uncharacterized protein</fullName>
    </submittedName>
</protein>
<dbReference type="PATRIC" id="fig|344882.3.peg.2424"/>
<feature type="compositionally biased region" description="Polar residues" evidence="1">
    <location>
        <begin position="58"/>
        <end position="67"/>
    </location>
</feature>
<dbReference type="AlphaFoldDB" id="A0A0R0CLT4"/>
<keyword evidence="3" id="KW-1185">Reference proteome</keyword>
<accession>A0A0R0CLT4</accession>
<dbReference type="Proteomes" id="UP000052052">
    <property type="component" value="Unassembled WGS sequence"/>
</dbReference>
<feature type="compositionally biased region" description="Basic and acidic residues" evidence="1">
    <location>
        <begin position="39"/>
        <end position="57"/>
    </location>
</feature>
<gene>
    <name evidence="2" type="ORF">ABB29_05450</name>
</gene>
<name>A0A0R0CLT4_9GAMM</name>
<dbReference type="STRING" id="344882.ABB29_05450"/>
<dbReference type="EMBL" id="LDJL01000005">
    <property type="protein sequence ID" value="KRG70523.1"/>
    <property type="molecule type" value="Genomic_DNA"/>
</dbReference>
<feature type="region of interest" description="Disordered" evidence="1">
    <location>
        <begin position="25"/>
        <end position="67"/>
    </location>
</feature>
<sequence>MLIVIPAQAGIQPLFEAGKRKVGDRTFDSLKPGLTGHPAIERRRDDGTPTEIQEKSDLPSTNLSSEW</sequence>
<evidence type="ECO:0000256" key="1">
    <source>
        <dbReference type="SAM" id="MobiDB-lite"/>
    </source>
</evidence>
<evidence type="ECO:0000313" key="3">
    <source>
        <dbReference type="Proteomes" id="UP000052052"/>
    </source>
</evidence>
<organism evidence="2 3">
    <name type="scientific">Pseudoxanthomonas dokdonensis</name>
    <dbReference type="NCBI Taxonomy" id="344882"/>
    <lineage>
        <taxon>Bacteria</taxon>
        <taxon>Pseudomonadati</taxon>
        <taxon>Pseudomonadota</taxon>
        <taxon>Gammaproteobacteria</taxon>
        <taxon>Lysobacterales</taxon>
        <taxon>Lysobacteraceae</taxon>
        <taxon>Pseudoxanthomonas</taxon>
    </lineage>
</organism>